<dbReference type="EMBL" id="KZ107843">
    <property type="protein sequence ID" value="OSS49606.1"/>
    <property type="molecule type" value="Genomic_DNA"/>
</dbReference>
<protein>
    <submittedName>
        <fullName evidence="1">Uncharacterized protein</fullName>
    </submittedName>
</protein>
<organism evidence="1 2">
    <name type="scientific">Epicoccum nigrum</name>
    <name type="common">Soil fungus</name>
    <name type="synonym">Epicoccum purpurascens</name>
    <dbReference type="NCBI Taxonomy" id="105696"/>
    <lineage>
        <taxon>Eukaryota</taxon>
        <taxon>Fungi</taxon>
        <taxon>Dikarya</taxon>
        <taxon>Ascomycota</taxon>
        <taxon>Pezizomycotina</taxon>
        <taxon>Dothideomycetes</taxon>
        <taxon>Pleosporomycetidae</taxon>
        <taxon>Pleosporales</taxon>
        <taxon>Pleosporineae</taxon>
        <taxon>Didymellaceae</taxon>
        <taxon>Epicoccum</taxon>
    </lineage>
</organism>
<sequence>MSYSVPAGVYHQSDVFDHRLYAILFVFDSHCGFKINAAVVGPKDGSEYVQPRDPADLTAQVIAQIVHATRRWEQDNGQYGESREDSSVPVGYYRFFRGMNLLRMGRKDEAMRYLQSPGEDALEHIFNKQSSKYHQGYIQQLRQLGVA</sequence>
<keyword evidence="2" id="KW-1185">Reference proteome</keyword>
<gene>
    <name evidence="1" type="ORF">B5807_06096</name>
</gene>
<dbReference type="Proteomes" id="UP000193240">
    <property type="component" value="Unassembled WGS sequence"/>
</dbReference>
<accession>A0A1Y2M0F4</accession>
<evidence type="ECO:0000313" key="2">
    <source>
        <dbReference type="Proteomes" id="UP000193240"/>
    </source>
</evidence>
<dbReference type="AlphaFoldDB" id="A0A1Y2M0F4"/>
<proteinExistence type="predicted"/>
<dbReference type="InParanoid" id="A0A1Y2M0F4"/>
<evidence type="ECO:0000313" key="1">
    <source>
        <dbReference type="EMBL" id="OSS49606.1"/>
    </source>
</evidence>
<name>A0A1Y2M0F4_EPING</name>
<reference evidence="1 2" key="1">
    <citation type="journal article" date="2017" name="Genome Announc.">
        <title>Genome sequence of the saprophytic ascomycete Epicoccum nigrum ICMP 19927 strain isolated from New Zealand.</title>
        <authorList>
            <person name="Fokin M."/>
            <person name="Fleetwood D."/>
            <person name="Weir B.S."/>
            <person name="Villas-Boas S.G."/>
        </authorList>
    </citation>
    <scope>NUCLEOTIDE SEQUENCE [LARGE SCALE GENOMIC DNA]</scope>
    <source>
        <strain evidence="1 2">ICMP 19927</strain>
    </source>
</reference>